<name>A0AAN9AK23_9CAEN</name>
<comment type="caution">
    <text evidence="2">The sequence shown here is derived from an EMBL/GenBank/DDBJ whole genome shotgun (WGS) entry which is preliminary data.</text>
</comment>
<dbReference type="Proteomes" id="UP001374579">
    <property type="component" value="Unassembled WGS sequence"/>
</dbReference>
<dbReference type="EMBL" id="JBAMIC010004070">
    <property type="protein sequence ID" value="KAK7088285.1"/>
    <property type="molecule type" value="Genomic_DNA"/>
</dbReference>
<evidence type="ECO:0000313" key="3">
    <source>
        <dbReference type="Proteomes" id="UP001374579"/>
    </source>
</evidence>
<dbReference type="GO" id="GO:2000042">
    <property type="term" value="P:negative regulation of double-strand break repair via homologous recombination"/>
    <property type="evidence" value="ECO:0007669"/>
    <property type="project" value="TreeGrafter"/>
</dbReference>
<dbReference type="GO" id="GO:1990414">
    <property type="term" value="P:replication-born double-strand break repair via sister chromatid exchange"/>
    <property type="evidence" value="ECO:0007669"/>
    <property type="project" value="TreeGrafter"/>
</dbReference>
<dbReference type="InterPro" id="IPR033333">
    <property type="entry name" value="FANCB"/>
</dbReference>
<sequence>MPQEYAPKVSTVTIQSCHRTVLSDQSCFYQNICLVGLNDGYVMTFANGIMQTCVDVWSQIDVAHPACGIIEVVLFSDILVCHTDDKHCFAVGRTDGKVVHHWDSVLKPLVGDFLQCGGRQLLLLFDGWLPRQPEAGYLLTDLQGFVEDGRESSEEDHLSQKNLQEDRSGNLQHVVSALQEQNLTLVRRVAEEEQRLEAKQQFVSETWKRLQDLSLSGLNTVPDLTAPEVPLVSVLGENTPTRSHQRGTQLQTAESCLDVSVQTLWHRVVDSVCVVGVKLVNTSSRELRNCVAILTSTSTTVHSQHQLSAHTKVWQCLETSTAASTTTEFPSAGSNLPKRQKLEHQLHARQADVIQPSESVAVTCVFPVSDLGLCREREFLVHLQFVVKTIADSVSGEKMPARSFGASCRSQCDGASSSKDRTRASETDGVEGRVMDERGDGGLKQGVREERTKLAFCGTFVVRASEALQQNSHLTSLSVGDSGNDPSNLTDAKLEEDLLLLSAIQHPWACQVSFVLHEATELTRSLQSAGFIFTRCLGQYVASSSAPECLRSVRVQSQGFLPLPQRAARILVFVRDSNQLLLVIRHLYSNLPDDASITLVTEQRDTELQDLMQLMSAELREKKKRAKDIMYAQKAAQKTKADTAHQENTDASGETSTKDRLGSKPERVKLEAEEFAERQRLYRESQGSRVKSEHVGKYLAVIEDSETLTDVAMAKLNL</sequence>
<evidence type="ECO:0000256" key="1">
    <source>
        <dbReference type="SAM" id="MobiDB-lite"/>
    </source>
</evidence>
<gene>
    <name evidence="2" type="ORF">V1264_022218</name>
</gene>
<feature type="region of interest" description="Disordered" evidence="1">
    <location>
        <begin position="636"/>
        <end position="670"/>
    </location>
</feature>
<dbReference type="GO" id="GO:1905168">
    <property type="term" value="P:positive regulation of double-strand break repair via homologous recombination"/>
    <property type="evidence" value="ECO:0007669"/>
    <property type="project" value="TreeGrafter"/>
</dbReference>
<feature type="compositionally biased region" description="Basic and acidic residues" evidence="1">
    <location>
        <begin position="656"/>
        <end position="670"/>
    </location>
</feature>
<keyword evidence="3" id="KW-1185">Reference proteome</keyword>
<feature type="region of interest" description="Disordered" evidence="1">
    <location>
        <begin position="404"/>
        <end position="443"/>
    </location>
</feature>
<dbReference type="AlphaFoldDB" id="A0AAN9AK23"/>
<dbReference type="GO" id="GO:0043240">
    <property type="term" value="C:Fanconi anaemia nuclear complex"/>
    <property type="evidence" value="ECO:0007669"/>
    <property type="project" value="InterPro"/>
</dbReference>
<reference evidence="2 3" key="1">
    <citation type="submission" date="2024-02" db="EMBL/GenBank/DDBJ databases">
        <title>Chromosome-scale genome assembly of the rough periwinkle Littorina saxatilis.</title>
        <authorList>
            <person name="De Jode A."/>
            <person name="Faria R."/>
            <person name="Formenti G."/>
            <person name="Sims Y."/>
            <person name="Smith T.P."/>
            <person name="Tracey A."/>
            <person name="Wood J.M.D."/>
            <person name="Zagrodzka Z.B."/>
            <person name="Johannesson K."/>
            <person name="Butlin R.K."/>
            <person name="Leder E.H."/>
        </authorList>
    </citation>
    <scope>NUCLEOTIDE SEQUENCE [LARGE SCALE GENOMIC DNA]</scope>
    <source>
        <strain evidence="2">Snail1</strain>
        <tissue evidence="2">Muscle</tissue>
    </source>
</reference>
<organism evidence="2 3">
    <name type="scientific">Littorina saxatilis</name>
    <dbReference type="NCBI Taxonomy" id="31220"/>
    <lineage>
        <taxon>Eukaryota</taxon>
        <taxon>Metazoa</taxon>
        <taxon>Spiralia</taxon>
        <taxon>Lophotrochozoa</taxon>
        <taxon>Mollusca</taxon>
        <taxon>Gastropoda</taxon>
        <taxon>Caenogastropoda</taxon>
        <taxon>Littorinimorpha</taxon>
        <taxon>Littorinoidea</taxon>
        <taxon>Littorinidae</taxon>
        <taxon>Littorina</taxon>
    </lineage>
</organism>
<evidence type="ECO:0008006" key="4">
    <source>
        <dbReference type="Google" id="ProtNLM"/>
    </source>
</evidence>
<dbReference type="GO" id="GO:0036297">
    <property type="term" value="P:interstrand cross-link repair"/>
    <property type="evidence" value="ECO:0007669"/>
    <property type="project" value="InterPro"/>
</dbReference>
<feature type="compositionally biased region" description="Basic and acidic residues" evidence="1">
    <location>
        <begin position="639"/>
        <end position="648"/>
    </location>
</feature>
<proteinExistence type="predicted"/>
<dbReference type="PANTHER" id="PTHR28450:SF1">
    <property type="entry name" value="FANCONI ANEMIA GROUP B PROTEIN"/>
    <property type="match status" value="1"/>
</dbReference>
<feature type="compositionally biased region" description="Basic and acidic residues" evidence="1">
    <location>
        <begin position="418"/>
        <end position="443"/>
    </location>
</feature>
<evidence type="ECO:0000313" key="2">
    <source>
        <dbReference type="EMBL" id="KAK7088285.1"/>
    </source>
</evidence>
<accession>A0AAN9AK23</accession>
<protein>
    <recommendedName>
        <fullName evidence="4">Fanconi anemia group B protein</fullName>
    </recommendedName>
</protein>
<dbReference type="PANTHER" id="PTHR28450">
    <property type="entry name" value="FANCONI ANEMIA GROUP B PROTEIN"/>
    <property type="match status" value="1"/>
</dbReference>
<feature type="compositionally biased region" description="Polar residues" evidence="1">
    <location>
        <begin position="408"/>
        <end position="417"/>
    </location>
</feature>